<feature type="compositionally biased region" description="Basic and acidic residues" evidence="1">
    <location>
        <begin position="463"/>
        <end position="477"/>
    </location>
</feature>
<dbReference type="Proteomes" id="UP000077271">
    <property type="component" value="Unassembled WGS sequence"/>
</dbReference>
<dbReference type="EMBL" id="LQWZ01000012">
    <property type="protein sequence ID" value="OAH57886.1"/>
    <property type="molecule type" value="Genomic_DNA"/>
</dbReference>
<protein>
    <submittedName>
        <fullName evidence="2">Uncharacterized protein</fullName>
    </submittedName>
</protein>
<sequence>MTENKSIGAAVSSLTGMRLRVVHSILHQINARDLIALKAKSQFSKEEMTPFFSAITAEANKRSEQMDAELQLDVFIALMKMLKLPAARLNEKEKVAARSDEIVHKWFEKAAKQDKLLTEKFDQSLITDKLEFLLHYESVKRVERVLKNEKVDEKKEPLQEKIRRYWEEMPEYKRVQIYEHLHLNRGTLLSEILEEKGLASFLFEMGTRSGLSMYEALLSDIRTDVPKGDPRYLWVLHPDALFTADVALKSLVLGSWMLPSALLLMYMSPEDDLKETDLAVIAAEWVRRESSYQLLIRQINELKVDQQGTEKHIESVRLELGKAMSAEERARSVYRNLRERLIAILKTDPARPYLGDISVSNTRIREKLSRVQSKMKSNETKKGLLQSVGAWVSNTYWQTEKNSLEKKLHVSFEKMADEVMRKYPYYETDLISEMNTAFITANQWQFEKERLQKKEVESVKSLSEMKSEELKLREKAAESASKTPGLKQLGAVETHVESPII</sequence>
<reference evidence="2 3" key="1">
    <citation type="submission" date="2016-01" db="EMBL/GenBank/DDBJ databases">
        <title>Investigation of taxonomic status of Bacillus aminovorans.</title>
        <authorList>
            <person name="Verma A."/>
            <person name="Pal Y."/>
            <person name="Krishnamurthi S."/>
        </authorList>
    </citation>
    <scope>NUCLEOTIDE SEQUENCE [LARGE SCALE GENOMIC DNA]</scope>
    <source>
        <strain evidence="2 3">DSM 4337</strain>
    </source>
</reference>
<proteinExistence type="predicted"/>
<dbReference type="RefSeq" id="WP_018392824.1">
    <property type="nucleotide sequence ID" value="NZ_LQWZ01000012.1"/>
</dbReference>
<dbReference type="OrthoDB" id="2956967at2"/>
<name>A0A177KXM6_9BACI</name>
<evidence type="ECO:0000313" key="2">
    <source>
        <dbReference type="EMBL" id="OAH57886.1"/>
    </source>
</evidence>
<dbReference type="AlphaFoldDB" id="A0A177KXM6"/>
<organism evidence="2 3">
    <name type="scientific">Domibacillus aminovorans</name>
    <dbReference type="NCBI Taxonomy" id="29332"/>
    <lineage>
        <taxon>Bacteria</taxon>
        <taxon>Bacillati</taxon>
        <taxon>Bacillota</taxon>
        <taxon>Bacilli</taxon>
        <taxon>Bacillales</taxon>
        <taxon>Bacillaceae</taxon>
        <taxon>Domibacillus</taxon>
    </lineage>
</organism>
<feature type="region of interest" description="Disordered" evidence="1">
    <location>
        <begin position="463"/>
        <end position="501"/>
    </location>
</feature>
<gene>
    <name evidence="2" type="ORF">AWH48_02430</name>
</gene>
<accession>A0A177KXM6</accession>
<evidence type="ECO:0000256" key="1">
    <source>
        <dbReference type="SAM" id="MobiDB-lite"/>
    </source>
</evidence>
<evidence type="ECO:0000313" key="3">
    <source>
        <dbReference type="Proteomes" id="UP000077271"/>
    </source>
</evidence>
<comment type="caution">
    <text evidence="2">The sequence shown here is derived from an EMBL/GenBank/DDBJ whole genome shotgun (WGS) entry which is preliminary data.</text>
</comment>